<feature type="coiled-coil region" evidence="1">
    <location>
        <begin position="330"/>
        <end position="360"/>
    </location>
</feature>
<organism evidence="3 4">
    <name type="scientific">Trichostrongylus colubriformis</name>
    <name type="common">Black scour worm</name>
    <dbReference type="NCBI Taxonomy" id="6319"/>
    <lineage>
        <taxon>Eukaryota</taxon>
        <taxon>Metazoa</taxon>
        <taxon>Ecdysozoa</taxon>
        <taxon>Nematoda</taxon>
        <taxon>Chromadorea</taxon>
        <taxon>Rhabditida</taxon>
        <taxon>Rhabditina</taxon>
        <taxon>Rhabditomorpha</taxon>
        <taxon>Strongyloidea</taxon>
        <taxon>Trichostrongylidae</taxon>
        <taxon>Trichostrongylus</taxon>
    </lineage>
</organism>
<evidence type="ECO:0008006" key="5">
    <source>
        <dbReference type="Google" id="ProtNLM"/>
    </source>
</evidence>
<dbReference type="Proteomes" id="UP001331761">
    <property type="component" value="Unassembled WGS sequence"/>
</dbReference>
<accession>A0AAN8IL54</accession>
<evidence type="ECO:0000313" key="4">
    <source>
        <dbReference type="Proteomes" id="UP001331761"/>
    </source>
</evidence>
<protein>
    <recommendedName>
        <fullName evidence="5">CCHC-type domain-containing protein</fullName>
    </recommendedName>
</protein>
<keyword evidence="1" id="KW-0175">Coiled coil</keyword>
<evidence type="ECO:0000256" key="2">
    <source>
        <dbReference type="SAM" id="MobiDB-lite"/>
    </source>
</evidence>
<sequence length="489" mass="56603">MADSSELERLQAELKQLREALPPLPHPDTLYAHISDTCLKVHALTEPIAKVGSQIDSLRRDEGSVEQRNSFYELLEMTVWKLQYQLLLYHTTLDNLLTLPPILVATHAMEDSTWQTKISSELLDIDDKPVKANPMDVYDDISTQLKTLERYTRALDSIEDEIGEQDLREARDFQRHVLLELQAIRLQLQQMERRKLEPAPAAGGGGDVSCDLSFEGPVDVNYPDYSDSGKDEEGDAGKGGPEVEEVSEEGADIVEVQRQEGDRIQQIAEFMEQVEEDEEVVNPVDLMALIAYELVEIDDAPVDEEPGQARPAEREVRIRPREEERPEDRVSMLRQELRQAEQARDDLDMLMRQLEAQERGPLRSFVTGGIRREYERKMPCIFCKARGHHYSDQCTVFRTARERERILADEGRCRACLDWWCQRGLRCRKAGVRCRYCDGTEHNSCVCEAPERYRRLQTQLEELQRVYERNMVRIHLISRRLEREAARDH</sequence>
<gene>
    <name evidence="3" type="ORF">GCK32_022681</name>
</gene>
<keyword evidence="4" id="KW-1185">Reference proteome</keyword>
<evidence type="ECO:0000256" key="1">
    <source>
        <dbReference type="SAM" id="Coils"/>
    </source>
</evidence>
<comment type="caution">
    <text evidence="3">The sequence shown here is derived from an EMBL/GenBank/DDBJ whole genome shotgun (WGS) entry which is preliminary data.</text>
</comment>
<name>A0AAN8IL54_TRICO</name>
<dbReference type="AlphaFoldDB" id="A0AAN8IL54"/>
<proteinExistence type="predicted"/>
<evidence type="ECO:0000313" key="3">
    <source>
        <dbReference type="EMBL" id="KAK5974613.1"/>
    </source>
</evidence>
<dbReference type="EMBL" id="WIXE01014039">
    <property type="protein sequence ID" value="KAK5974613.1"/>
    <property type="molecule type" value="Genomic_DNA"/>
</dbReference>
<feature type="region of interest" description="Disordered" evidence="2">
    <location>
        <begin position="197"/>
        <end position="249"/>
    </location>
</feature>
<feature type="coiled-coil region" evidence="1">
    <location>
        <begin position="141"/>
        <end position="168"/>
    </location>
</feature>
<reference evidence="3 4" key="1">
    <citation type="submission" date="2019-10" db="EMBL/GenBank/DDBJ databases">
        <title>Assembly and Annotation for the nematode Trichostrongylus colubriformis.</title>
        <authorList>
            <person name="Martin J."/>
        </authorList>
    </citation>
    <scope>NUCLEOTIDE SEQUENCE [LARGE SCALE GENOMIC DNA]</scope>
    <source>
        <strain evidence="3">G859</strain>
        <tissue evidence="3">Whole worm</tissue>
    </source>
</reference>